<reference evidence="2 3" key="1">
    <citation type="submission" date="2017-04" db="EMBL/GenBank/DDBJ databases">
        <title>Draft genome sequence of Tuber borchii Vittad., a whitish edible truffle.</title>
        <authorList>
            <consortium name="DOE Joint Genome Institute"/>
            <person name="Murat C."/>
            <person name="Kuo A."/>
            <person name="Barry K.W."/>
            <person name="Clum A."/>
            <person name="Dockter R.B."/>
            <person name="Fauchery L."/>
            <person name="Iotti M."/>
            <person name="Kohler A."/>
            <person name="Labutti K."/>
            <person name="Lindquist E.A."/>
            <person name="Lipzen A."/>
            <person name="Ohm R.A."/>
            <person name="Wang M."/>
            <person name="Grigoriev I.V."/>
            <person name="Zambonelli A."/>
            <person name="Martin F.M."/>
        </authorList>
    </citation>
    <scope>NUCLEOTIDE SEQUENCE [LARGE SCALE GENOMIC DNA]</scope>
    <source>
        <strain evidence="2 3">Tbo3840</strain>
    </source>
</reference>
<feature type="chain" id="PRO_5015605625" description="Secreted protein" evidence="1">
    <location>
        <begin position="30"/>
        <end position="97"/>
    </location>
</feature>
<evidence type="ECO:0000256" key="1">
    <source>
        <dbReference type="SAM" id="SignalP"/>
    </source>
</evidence>
<keyword evidence="1" id="KW-0732">Signal</keyword>
<evidence type="ECO:0000313" key="2">
    <source>
        <dbReference type="EMBL" id="PUU77389.1"/>
    </source>
</evidence>
<gene>
    <name evidence="2" type="ORF">B9Z19DRAFT_987105</name>
</gene>
<organism evidence="2 3">
    <name type="scientific">Tuber borchii</name>
    <name type="common">White truffle</name>
    <dbReference type="NCBI Taxonomy" id="42251"/>
    <lineage>
        <taxon>Eukaryota</taxon>
        <taxon>Fungi</taxon>
        <taxon>Dikarya</taxon>
        <taxon>Ascomycota</taxon>
        <taxon>Pezizomycotina</taxon>
        <taxon>Pezizomycetes</taxon>
        <taxon>Pezizales</taxon>
        <taxon>Tuberaceae</taxon>
        <taxon>Tuber</taxon>
    </lineage>
</organism>
<keyword evidence="3" id="KW-1185">Reference proteome</keyword>
<dbReference type="EMBL" id="NESQ01000154">
    <property type="protein sequence ID" value="PUU77389.1"/>
    <property type="molecule type" value="Genomic_DNA"/>
</dbReference>
<proteinExistence type="predicted"/>
<feature type="non-terminal residue" evidence="2">
    <location>
        <position position="1"/>
    </location>
</feature>
<sequence>KFCFFFLHFFASNCLQMSLFTILLEGVLRSCTSVLSYNPPVRKSVFKSFDHFLIQPPSLQHCQVAPLVNLTTLWHFVVPCRAHWHCTRHFKCRQRYT</sequence>
<protein>
    <recommendedName>
        <fullName evidence="4">Secreted protein</fullName>
    </recommendedName>
</protein>
<accession>A0A2T6ZPH0</accession>
<feature type="signal peptide" evidence="1">
    <location>
        <begin position="1"/>
        <end position="29"/>
    </location>
</feature>
<dbReference type="Proteomes" id="UP000244722">
    <property type="component" value="Unassembled WGS sequence"/>
</dbReference>
<dbReference type="AlphaFoldDB" id="A0A2T6ZPH0"/>
<evidence type="ECO:0008006" key="4">
    <source>
        <dbReference type="Google" id="ProtNLM"/>
    </source>
</evidence>
<name>A0A2T6ZPH0_TUBBO</name>
<comment type="caution">
    <text evidence="2">The sequence shown here is derived from an EMBL/GenBank/DDBJ whole genome shotgun (WGS) entry which is preliminary data.</text>
</comment>
<evidence type="ECO:0000313" key="3">
    <source>
        <dbReference type="Proteomes" id="UP000244722"/>
    </source>
</evidence>